<evidence type="ECO:0000256" key="2">
    <source>
        <dbReference type="ARBA" id="ARBA00009772"/>
    </source>
</evidence>
<feature type="transmembrane region" description="Helical" evidence="7">
    <location>
        <begin position="43"/>
        <end position="62"/>
    </location>
</feature>
<evidence type="ECO:0000313" key="8">
    <source>
        <dbReference type="EMBL" id="TDP61410.1"/>
    </source>
</evidence>
<feature type="transmembrane region" description="Helical" evidence="7">
    <location>
        <begin position="16"/>
        <end position="36"/>
    </location>
</feature>
<keyword evidence="8" id="KW-0969">Cilium</keyword>
<dbReference type="GO" id="GO:0005886">
    <property type="term" value="C:plasma membrane"/>
    <property type="evidence" value="ECO:0007669"/>
    <property type="project" value="UniProtKB-SubCell"/>
</dbReference>
<dbReference type="EMBL" id="SNXS01000013">
    <property type="protein sequence ID" value="TDP61410.1"/>
    <property type="molecule type" value="Genomic_DNA"/>
</dbReference>
<name>A0A4R6QGF6_9BURK</name>
<accession>A0A4R6QGF6</accession>
<evidence type="ECO:0000313" key="9">
    <source>
        <dbReference type="Proteomes" id="UP000295361"/>
    </source>
</evidence>
<evidence type="ECO:0000256" key="3">
    <source>
        <dbReference type="ARBA" id="ARBA00022475"/>
    </source>
</evidence>
<comment type="similarity">
    <text evidence="2">Belongs to the FliR/MopE/SpaR family.</text>
</comment>
<dbReference type="InParanoid" id="A0A4R6QGF6"/>
<evidence type="ECO:0000256" key="1">
    <source>
        <dbReference type="ARBA" id="ARBA00004651"/>
    </source>
</evidence>
<comment type="subcellular location">
    <subcellularLocation>
        <location evidence="1">Cell membrane</location>
        <topology evidence="1">Multi-pass membrane protein</topology>
    </subcellularLocation>
</comment>
<evidence type="ECO:0000256" key="5">
    <source>
        <dbReference type="ARBA" id="ARBA00022989"/>
    </source>
</evidence>
<sequence>MNAPALAADMLAPDRATILFLVFMRLSSLMLMSATFGAAVPLLVRLTLALALSTCLGLGLEITSPLAAASTWELAAAALRELGLGAVMALGVNMAFAAFSMGGRLLDVQIGFGMGQVLDPVSRHQVPILSGAMSQLALVGFFSSSAFATLLLGLQMSFERFPPGASWPLEPAIVVLAKQGGGLFSLGFALVAPVVFCLMLLEFALGVLARNVPQMNMFALALPLKVLAGIAALSLWLGGAGAAMSHAYASIFSFWNGVLR</sequence>
<dbReference type="PRINTS" id="PR00953">
    <property type="entry name" value="TYPE3IMRPROT"/>
</dbReference>
<proteinExistence type="inferred from homology"/>
<feature type="transmembrane region" description="Helical" evidence="7">
    <location>
        <begin position="82"/>
        <end position="106"/>
    </location>
</feature>
<keyword evidence="3" id="KW-1003">Cell membrane</keyword>
<keyword evidence="6 7" id="KW-0472">Membrane</keyword>
<keyword evidence="8" id="KW-0282">Flagellum</keyword>
<keyword evidence="9" id="KW-1185">Reference proteome</keyword>
<dbReference type="Proteomes" id="UP000295361">
    <property type="component" value="Unassembled WGS sequence"/>
</dbReference>
<gene>
    <name evidence="8" type="ORF">DES47_11393</name>
</gene>
<reference evidence="8 9" key="1">
    <citation type="submission" date="2019-03" db="EMBL/GenBank/DDBJ databases">
        <title>Genomic Encyclopedia of Type Strains, Phase IV (KMG-IV): sequencing the most valuable type-strain genomes for metagenomic binning, comparative biology and taxonomic classification.</title>
        <authorList>
            <person name="Goeker M."/>
        </authorList>
    </citation>
    <scope>NUCLEOTIDE SEQUENCE [LARGE SCALE GENOMIC DNA]</scope>
    <source>
        <strain evidence="8 9">DSM 16998</strain>
    </source>
</reference>
<dbReference type="RefSeq" id="WP_243748474.1">
    <property type="nucleotide sequence ID" value="NZ_SNXS01000013.1"/>
</dbReference>
<feature type="transmembrane region" description="Helical" evidence="7">
    <location>
        <begin position="136"/>
        <end position="158"/>
    </location>
</feature>
<feature type="transmembrane region" description="Helical" evidence="7">
    <location>
        <begin position="183"/>
        <end position="205"/>
    </location>
</feature>
<evidence type="ECO:0000256" key="4">
    <source>
        <dbReference type="ARBA" id="ARBA00022692"/>
    </source>
</evidence>
<dbReference type="InterPro" id="IPR002010">
    <property type="entry name" value="T3SS_IM_R"/>
</dbReference>
<protein>
    <submittedName>
        <fullName evidence="8">Flagellar biosynthetic protein FliR</fullName>
    </submittedName>
</protein>
<evidence type="ECO:0000256" key="7">
    <source>
        <dbReference type="SAM" id="Phobius"/>
    </source>
</evidence>
<organism evidence="8 9">
    <name type="scientific">Roseateles toxinivorans</name>
    <dbReference type="NCBI Taxonomy" id="270368"/>
    <lineage>
        <taxon>Bacteria</taxon>
        <taxon>Pseudomonadati</taxon>
        <taxon>Pseudomonadota</taxon>
        <taxon>Betaproteobacteria</taxon>
        <taxon>Burkholderiales</taxon>
        <taxon>Sphaerotilaceae</taxon>
        <taxon>Roseateles</taxon>
    </lineage>
</organism>
<dbReference type="Pfam" id="PF01311">
    <property type="entry name" value="Bac_export_1"/>
    <property type="match status" value="1"/>
</dbReference>
<dbReference type="AlphaFoldDB" id="A0A4R6QGF6"/>
<feature type="transmembrane region" description="Helical" evidence="7">
    <location>
        <begin position="217"/>
        <end position="237"/>
    </location>
</feature>
<keyword evidence="8" id="KW-0966">Cell projection</keyword>
<evidence type="ECO:0000256" key="6">
    <source>
        <dbReference type="ARBA" id="ARBA00023136"/>
    </source>
</evidence>
<keyword evidence="5 7" id="KW-1133">Transmembrane helix</keyword>
<comment type="caution">
    <text evidence="8">The sequence shown here is derived from an EMBL/GenBank/DDBJ whole genome shotgun (WGS) entry which is preliminary data.</text>
</comment>
<keyword evidence="4 7" id="KW-0812">Transmembrane</keyword>
<dbReference type="GO" id="GO:0006605">
    <property type="term" value="P:protein targeting"/>
    <property type="evidence" value="ECO:0007669"/>
    <property type="project" value="InterPro"/>
</dbReference>
<dbReference type="PANTHER" id="PTHR30065">
    <property type="entry name" value="FLAGELLAR BIOSYNTHETIC PROTEIN FLIR"/>
    <property type="match status" value="1"/>
</dbReference>
<dbReference type="PANTHER" id="PTHR30065:SF1">
    <property type="entry name" value="SURFACE PRESENTATION OF ANTIGENS PROTEIN SPAR"/>
    <property type="match status" value="1"/>
</dbReference>